<proteinExistence type="predicted"/>
<feature type="coiled-coil region" evidence="1">
    <location>
        <begin position="2"/>
        <end position="29"/>
    </location>
</feature>
<accession>A0ABC9VNP6</accession>
<dbReference type="AlphaFoldDB" id="A0ABC9VNP6"/>
<gene>
    <name evidence="2" type="ORF">LATKL145_10870</name>
</gene>
<evidence type="ECO:0000256" key="1">
    <source>
        <dbReference type="SAM" id="Coils"/>
    </source>
</evidence>
<sequence>MIKESQKSRKELEKEIQKLKEENLRLRIVNEYIKKLKALDQDKDREK</sequence>
<evidence type="ECO:0000313" key="2">
    <source>
        <dbReference type="EMBL" id="GAA0042677.1"/>
    </source>
</evidence>
<dbReference type="EMBL" id="BAAAAK010000011">
    <property type="protein sequence ID" value="GAA0042677.1"/>
    <property type="molecule type" value="Genomic_DNA"/>
</dbReference>
<evidence type="ECO:0000313" key="3">
    <source>
        <dbReference type="Proteomes" id="UP001437574"/>
    </source>
</evidence>
<keyword evidence="1" id="KW-0175">Coiled coil</keyword>
<evidence type="ECO:0008006" key="4">
    <source>
        <dbReference type="Google" id="ProtNLM"/>
    </source>
</evidence>
<reference evidence="3" key="2">
    <citation type="submission" date="2024-01" db="EMBL/GenBank/DDBJ databases">
        <title>Draft genome sequence of Lactobacillus amylovorus strain TKL145.</title>
        <authorList>
            <person name="Tohno M."/>
            <person name="Tanizawa Y."/>
        </authorList>
    </citation>
    <scope>NUCLEOTIDE SEQUENCE [LARGE SCALE GENOMIC DNA]</scope>
    <source>
        <strain evidence="3">TKL145</strain>
    </source>
</reference>
<comment type="caution">
    <text evidence="2">The sequence shown here is derived from an EMBL/GenBank/DDBJ whole genome shotgun (WGS) entry which is preliminary data.</text>
</comment>
<reference evidence="2 3" key="1">
    <citation type="journal article" date="2024" name="Int. J. Syst. Evol. Microbiol.">
        <title>Proposal of Lactobacillus amylovorus subsp. animalis subsp. nov. and an emended description of Lactobacillus amylovorus.</title>
        <authorList>
            <person name="Yamane K."/>
            <person name="Tanizawa Y."/>
            <person name="Kobayashi H."/>
            <person name="Kamizono T."/>
            <person name="Kojima Y."/>
            <person name="Takagi H."/>
            <person name="Tohno M."/>
        </authorList>
    </citation>
    <scope>NUCLEOTIDE SEQUENCE [LARGE SCALE GENOMIC DNA]</scope>
    <source>
        <strain evidence="2 3">TKL145</strain>
    </source>
</reference>
<name>A0ABC9VNP6_LACAM</name>
<organism evidence="2 3">
    <name type="scientific">Lactobacillus amylovorus subsp. animalium</name>
    <dbReference type="NCBI Taxonomy" id="3378536"/>
    <lineage>
        <taxon>Bacteria</taxon>
        <taxon>Bacillati</taxon>
        <taxon>Bacillota</taxon>
        <taxon>Bacilli</taxon>
        <taxon>Lactobacillales</taxon>
        <taxon>Lactobacillaceae</taxon>
        <taxon>Lactobacillus</taxon>
    </lineage>
</organism>
<dbReference type="Proteomes" id="UP001437574">
    <property type="component" value="Unassembled WGS sequence"/>
</dbReference>
<protein>
    <recommendedName>
        <fullName evidence="4">Transposase</fullName>
    </recommendedName>
</protein>